<dbReference type="InterPro" id="IPR045584">
    <property type="entry name" value="Pilin-like"/>
</dbReference>
<accession>A0A1T4VXB0</accession>
<feature type="domain" description="Type II secretion system protein GspI C-terminal" evidence="9">
    <location>
        <begin position="59"/>
        <end position="141"/>
    </location>
</feature>
<dbReference type="PANTHER" id="PTHR38779">
    <property type="entry name" value="TYPE II SECRETION SYSTEM PROTEIN I-RELATED"/>
    <property type="match status" value="1"/>
</dbReference>
<dbReference type="InterPro" id="IPR012902">
    <property type="entry name" value="N_methyl_site"/>
</dbReference>
<protein>
    <submittedName>
        <fullName evidence="10">Type II secretion system protein I</fullName>
    </submittedName>
</protein>
<dbReference type="AlphaFoldDB" id="A0A1T4VXB0"/>
<keyword evidence="5" id="KW-0997">Cell inner membrane</keyword>
<evidence type="ECO:0000256" key="4">
    <source>
        <dbReference type="ARBA" id="ARBA00022481"/>
    </source>
</evidence>
<name>A0A1T4VXB0_9GAMM</name>
<keyword evidence="11" id="KW-1185">Reference proteome</keyword>
<evidence type="ECO:0000256" key="1">
    <source>
        <dbReference type="ARBA" id="ARBA00004377"/>
    </source>
</evidence>
<dbReference type="EMBL" id="FUYB01000002">
    <property type="protein sequence ID" value="SKA69624.1"/>
    <property type="molecule type" value="Genomic_DNA"/>
</dbReference>
<sequence length="145" mass="15849">MLSAKSSSRFLTMMHRAKPTSSQAGFSLVEVMFALFIIVLVISIASQVAANGARNAQLLKESTLARWVGLNQLDLYQMAVDNNSLEPASEGEEVMGNIAWRWVRETKPSSSDILVEVRVSVFHGEQASDSEPVAVVKGYVRPPTP</sequence>
<gene>
    <name evidence="10" type="ORF">SAMN02745130_00523</name>
</gene>
<evidence type="ECO:0000313" key="11">
    <source>
        <dbReference type="Proteomes" id="UP000190460"/>
    </source>
</evidence>
<dbReference type="InterPro" id="IPR003413">
    <property type="entry name" value="T2SS_GspI_C"/>
</dbReference>
<evidence type="ECO:0000256" key="7">
    <source>
        <dbReference type="ARBA" id="ARBA00022989"/>
    </source>
</evidence>
<evidence type="ECO:0000256" key="8">
    <source>
        <dbReference type="ARBA" id="ARBA00023136"/>
    </source>
</evidence>
<evidence type="ECO:0000313" key="10">
    <source>
        <dbReference type="EMBL" id="SKA69624.1"/>
    </source>
</evidence>
<dbReference type="Gene3D" id="3.30.1300.30">
    <property type="entry name" value="GSPII I/J protein-like"/>
    <property type="match status" value="1"/>
</dbReference>
<comment type="similarity">
    <text evidence="2">Belongs to the GSP I family.</text>
</comment>
<dbReference type="STRING" id="92487.SAMN02745130_00523"/>
<dbReference type="Pfam" id="PF07963">
    <property type="entry name" value="N_methyl"/>
    <property type="match status" value="1"/>
</dbReference>
<evidence type="ECO:0000256" key="2">
    <source>
        <dbReference type="ARBA" id="ARBA00008358"/>
    </source>
</evidence>
<evidence type="ECO:0000256" key="6">
    <source>
        <dbReference type="ARBA" id="ARBA00022692"/>
    </source>
</evidence>
<dbReference type="Proteomes" id="UP000190460">
    <property type="component" value="Unassembled WGS sequence"/>
</dbReference>
<organism evidence="10 11">
    <name type="scientific">Thiothrix eikelboomii</name>
    <dbReference type="NCBI Taxonomy" id="92487"/>
    <lineage>
        <taxon>Bacteria</taxon>
        <taxon>Pseudomonadati</taxon>
        <taxon>Pseudomonadota</taxon>
        <taxon>Gammaproteobacteria</taxon>
        <taxon>Thiotrichales</taxon>
        <taxon>Thiotrichaceae</taxon>
        <taxon>Thiothrix</taxon>
    </lineage>
</organism>
<dbReference type="PANTHER" id="PTHR38779:SF2">
    <property type="entry name" value="TYPE II SECRETION SYSTEM PROTEIN I-RELATED"/>
    <property type="match status" value="1"/>
</dbReference>
<dbReference type="NCBIfam" id="TIGR02532">
    <property type="entry name" value="IV_pilin_GFxxxE"/>
    <property type="match status" value="1"/>
</dbReference>
<keyword evidence="6" id="KW-0812">Transmembrane</keyword>
<dbReference type="GO" id="GO:0005886">
    <property type="term" value="C:plasma membrane"/>
    <property type="evidence" value="ECO:0007669"/>
    <property type="project" value="UniProtKB-SubCell"/>
</dbReference>
<dbReference type="Pfam" id="PF02501">
    <property type="entry name" value="T2SSI"/>
    <property type="match status" value="1"/>
</dbReference>
<dbReference type="InterPro" id="IPR010052">
    <property type="entry name" value="T2SS_protein-GspI"/>
</dbReference>
<keyword evidence="3" id="KW-1003">Cell membrane</keyword>
<keyword evidence="4" id="KW-0488">Methylation</keyword>
<proteinExistence type="inferred from homology"/>
<reference evidence="11" key="1">
    <citation type="submission" date="2017-02" db="EMBL/GenBank/DDBJ databases">
        <authorList>
            <person name="Varghese N."/>
            <person name="Submissions S."/>
        </authorList>
    </citation>
    <scope>NUCLEOTIDE SEQUENCE [LARGE SCALE GENOMIC DNA]</scope>
    <source>
        <strain evidence="11">ATCC 49788</strain>
    </source>
</reference>
<keyword evidence="7" id="KW-1133">Transmembrane helix</keyword>
<dbReference type="GO" id="GO:0015627">
    <property type="term" value="C:type II protein secretion system complex"/>
    <property type="evidence" value="ECO:0007669"/>
    <property type="project" value="InterPro"/>
</dbReference>
<dbReference type="GO" id="GO:0015628">
    <property type="term" value="P:protein secretion by the type II secretion system"/>
    <property type="evidence" value="ECO:0007669"/>
    <property type="project" value="InterPro"/>
</dbReference>
<comment type="subcellular location">
    <subcellularLocation>
        <location evidence="1">Cell inner membrane</location>
        <topology evidence="1">Single-pass membrane protein</topology>
    </subcellularLocation>
</comment>
<dbReference type="PROSITE" id="PS00409">
    <property type="entry name" value="PROKAR_NTER_METHYL"/>
    <property type="match status" value="1"/>
</dbReference>
<evidence type="ECO:0000256" key="3">
    <source>
        <dbReference type="ARBA" id="ARBA00022475"/>
    </source>
</evidence>
<keyword evidence="8" id="KW-0472">Membrane</keyword>
<dbReference type="SUPFAM" id="SSF54523">
    <property type="entry name" value="Pili subunits"/>
    <property type="match status" value="1"/>
</dbReference>
<evidence type="ECO:0000256" key="5">
    <source>
        <dbReference type="ARBA" id="ARBA00022519"/>
    </source>
</evidence>
<evidence type="ECO:0000259" key="9">
    <source>
        <dbReference type="Pfam" id="PF02501"/>
    </source>
</evidence>